<name>A0A4P9WYE0_9FUNG</name>
<dbReference type="Proteomes" id="UP000268535">
    <property type="component" value="Unassembled WGS sequence"/>
</dbReference>
<reference evidence="3" key="1">
    <citation type="journal article" date="2018" name="Nat. Microbiol.">
        <title>Leveraging single-cell genomics to expand the fungal tree of life.</title>
        <authorList>
            <person name="Ahrendt S.R."/>
            <person name="Quandt C.A."/>
            <person name="Ciobanu D."/>
            <person name="Clum A."/>
            <person name="Salamov A."/>
            <person name="Andreopoulos B."/>
            <person name="Cheng J.F."/>
            <person name="Woyke T."/>
            <person name="Pelin A."/>
            <person name="Henrissat B."/>
            <person name="Reynolds N.K."/>
            <person name="Benny G.L."/>
            <person name="Smith M.E."/>
            <person name="James T.Y."/>
            <person name="Grigoriev I.V."/>
        </authorList>
    </citation>
    <scope>NUCLEOTIDE SEQUENCE [LARGE SCALE GENOMIC DNA]</scope>
    <source>
        <strain evidence="3">ATCC 52028</strain>
    </source>
</reference>
<evidence type="ECO:0000256" key="1">
    <source>
        <dbReference type="SAM" id="MobiDB-lite"/>
    </source>
</evidence>
<feature type="compositionally biased region" description="Gly residues" evidence="1">
    <location>
        <begin position="151"/>
        <end position="161"/>
    </location>
</feature>
<feature type="compositionally biased region" description="Basic and acidic residues" evidence="1">
    <location>
        <begin position="210"/>
        <end position="235"/>
    </location>
</feature>
<protein>
    <submittedName>
        <fullName evidence="2">Uncharacterized protein</fullName>
    </submittedName>
</protein>
<dbReference type="AlphaFoldDB" id="A0A4P9WYE0"/>
<evidence type="ECO:0000313" key="3">
    <source>
        <dbReference type="Proteomes" id="UP000268535"/>
    </source>
</evidence>
<gene>
    <name evidence="2" type="ORF">CAUPRSCDRAFT_10951</name>
</gene>
<feature type="compositionally biased region" description="Acidic residues" evidence="1">
    <location>
        <begin position="179"/>
        <end position="188"/>
    </location>
</feature>
<proteinExistence type="predicted"/>
<accession>A0A4P9WYE0</accession>
<feature type="compositionally biased region" description="Basic and acidic residues" evidence="1">
    <location>
        <begin position="117"/>
        <end position="149"/>
    </location>
</feature>
<organism evidence="2 3">
    <name type="scientific">Caulochytrium protostelioides</name>
    <dbReference type="NCBI Taxonomy" id="1555241"/>
    <lineage>
        <taxon>Eukaryota</taxon>
        <taxon>Fungi</taxon>
        <taxon>Fungi incertae sedis</taxon>
        <taxon>Chytridiomycota</taxon>
        <taxon>Chytridiomycota incertae sedis</taxon>
        <taxon>Chytridiomycetes</taxon>
        <taxon>Caulochytriales</taxon>
        <taxon>Caulochytriaceae</taxon>
        <taxon>Caulochytrium</taxon>
    </lineage>
</organism>
<sequence length="235" mass="24367">MHVVAPAARLRVLRLGAGLAAAVWIALQLFHVHAVPTPPEAHDASAALMRDTPPSVRLLDALLRRPGSVAAEADHIKNAGENQVDGRECQRGRDQPLEISDRAAGVGVGVVGDGDGDGDHGDSNRHNDCHDGVSRVCKYDSDGYGRDSDGSGSGSGSGSGTNGYRSDGYRSDRPHGPCGDDDNDDDDGGGGGHRGYLNSDVGDGNPPGGDGHHDVANWGSHDSDDVRGGDHCRRC</sequence>
<dbReference type="EMBL" id="ML009293">
    <property type="protein sequence ID" value="RKO97373.1"/>
    <property type="molecule type" value="Genomic_DNA"/>
</dbReference>
<feature type="region of interest" description="Disordered" evidence="1">
    <location>
        <begin position="96"/>
        <end position="235"/>
    </location>
</feature>
<evidence type="ECO:0000313" key="2">
    <source>
        <dbReference type="EMBL" id="RKO97373.1"/>
    </source>
</evidence>